<proteinExistence type="predicted"/>
<accession>A0A8R7TFR6</accession>
<evidence type="ECO:0000256" key="2">
    <source>
        <dbReference type="ARBA" id="ARBA00022614"/>
    </source>
</evidence>
<dbReference type="InterPro" id="IPR001611">
    <property type="entry name" value="Leu-rich_rpt"/>
</dbReference>
<organism evidence="10 11">
    <name type="scientific">Triticum urartu</name>
    <name type="common">Red wild einkorn</name>
    <name type="synonym">Crithodium urartu</name>
    <dbReference type="NCBI Taxonomy" id="4572"/>
    <lineage>
        <taxon>Eukaryota</taxon>
        <taxon>Viridiplantae</taxon>
        <taxon>Streptophyta</taxon>
        <taxon>Embryophyta</taxon>
        <taxon>Tracheophyta</taxon>
        <taxon>Spermatophyta</taxon>
        <taxon>Magnoliopsida</taxon>
        <taxon>Liliopsida</taxon>
        <taxon>Poales</taxon>
        <taxon>Poaceae</taxon>
        <taxon>BOP clade</taxon>
        <taxon>Pooideae</taxon>
        <taxon>Triticodae</taxon>
        <taxon>Triticeae</taxon>
        <taxon>Triticinae</taxon>
        <taxon>Triticum</taxon>
    </lineage>
</organism>
<dbReference type="AlphaFoldDB" id="A0A8R7TFR6"/>
<keyword evidence="11" id="KW-1185">Reference proteome</keyword>
<dbReference type="InterPro" id="IPR032675">
    <property type="entry name" value="LRR_dom_sf"/>
</dbReference>
<dbReference type="InterPro" id="IPR052422">
    <property type="entry name" value="Auxin_Ser/Thr_Kinase"/>
</dbReference>
<keyword evidence="8" id="KW-0675">Receptor</keyword>
<name>A0A8R7TFR6_TRIUA</name>
<reference evidence="10" key="3">
    <citation type="submission" date="2022-06" db="UniProtKB">
        <authorList>
            <consortium name="EnsemblPlants"/>
        </authorList>
    </citation>
    <scope>IDENTIFICATION</scope>
</reference>
<sequence length="102" mass="10895">MSWKGNHPCDGWLGVHCDKSGSITGVNLCRLGLNGTIHPAFDDFKSLVALLLAGNNITGVVPRSIAGLPSLRVLDVSHNSLEGTMPRFRSTTTIWAEGNPNL</sequence>
<keyword evidence="6" id="KW-1133">Transmembrane helix</keyword>
<reference evidence="10" key="2">
    <citation type="submission" date="2018-03" db="EMBL/GenBank/DDBJ databases">
        <title>The Triticum urartu genome reveals the dynamic nature of wheat genome evolution.</title>
        <authorList>
            <person name="Ling H."/>
            <person name="Ma B."/>
            <person name="Shi X."/>
            <person name="Liu H."/>
            <person name="Dong L."/>
            <person name="Sun H."/>
            <person name="Cao Y."/>
            <person name="Gao Q."/>
            <person name="Zheng S."/>
            <person name="Li Y."/>
            <person name="Yu Y."/>
            <person name="Du H."/>
            <person name="Qi M."/>
            <person name="Li Y."/>
            <person name="Yu H."/>
            <person name="Cui Y."/>
            <person name="Wang N."/>
            <person name="Chen C."/>
            <person name="Wu H."/>
            <person name="Zhao Y."/>
            <person name="Zhang J."/>
            <person name="Li Y."/>
            <person name="Zhou W."/>
            <person name="Zhang B."/>
            <person name="Hu W."/>
            <person name="Eijk M."/>
            <person name="Tang J."/>
            <person name="Witsenboer H."/>
            <person name="Zhao S."/>
            <person name="Li Z."/>
            <person name="Zhang A."/>
            <person name="Wang D."/>
            <person name="Liang C."/>
        </authorList>
    </citation>
    <scope>NUCLEOTIDE SEQUENCE [LARGE SCALE GENOMIC DNA]</scope>
    <source>
        <strain evidence="10">cv. G1812</strain>
    </source>
</reference>
<keyword evidence="4" id="KW-0732">Signal</keyword>
<keyword evidence="2" id="KW-0433">Leucine-rich repeat</keyword>
<reference evidence="11" key="1">
    <citation type="journal article" date="2013" name="Nature">
        <title>Draft genome of the wheat A-genome progenitor Triticum urartu.</title>
        <authorList>
            <person name="Ling H.Q."/>
            <person name="Zhao S."/>
            <person name="Liu D."/>
            <person name="Wang J."/>
            <person name="Sun H."/>
            <person name="Zhang C."/>
            <person name="Fan H."/>
            <person name="Li D."/>
            <person name="Dong L."/>
            <person name="Tao Y."/>
            <person name="Gao C."/>
            <person name="Wu H."/>
            <person name="Li Y."/>
            <person name="Cui Y."/>
            <person name="Guo X."/>
            <person name="Zheng S."/>
            <person name="Wang B."/>
            <person name="Yu K."/>
            <person name="Liang Q."/>
            <person name="Yang W."/>
            <person name="Lou X."/>
            <person name="Chen J."/>
            <person name="Feng M."/>
            <person name="Jian J."/>
            <person name="Zhang X."/>
            <person name="Luo G."/>
            <person name="Jiang Y."/>
            <person name="Liu J."/>
            <person name="Wang Z."/>
            <person name="Sha Y."/>
            <person name="Zhang B."/>
            <person name="Wu H."/>
            <person name="Tang D."/>
            <person name="Shen Q."/>
            <person name="Xue P."/>
            <person name="Zou S."/>
            <person name="Wang X."/>
            <person name="Liu X."/>
            <person name="Wang F."/>
            <person name="Yang Y."/>
            <person name="An X."/>
            <person name="Dong Z."/>
            <person name="Zhang K."/>
            <person name="Zhang X."/>
            <person name="Luo M.C."/>
            <person name="Dvorak J."/>
            <person name="Tong Y."/>
            <person name="Wang J."/>
            <person name="Yang H."/>
            <person name="Li Z."/>
            <person name="Wang D."/>
            <person name="Zhang A."/>
            <person name="Wang J."/>
        </authorList>
    </citation>
    <scope>NUCLEOTIDE SEQUENCE</scope>
    <source>
        <strain evidence="11">cv. G1812</strain>
    </source>
</reference>
<dbReference type="Pfam" id="PF13855">
    <property type="entry name" value="LRR_8"/>
    <property type="match status" value="1"/>
</dbReference>
<evidence type="ECO:0000256" key="3">
    <source>
        <dbReference type="ARBA" id="ARBA00022692"/>
    </source>
</evidence>
<keyword evidence="9" id="KW-0325">Glycoprotein</keyword>
<comment type="subcellular location">
    <subcellularLocation>
        <location evidence="1">Membrane</location>
        <topology evidence="1">Single-pass membrane protein</topology>
    </subcellularLocation>
</comment>
<evidence type="ECO:0008006" key="12">
    <source>
        <dbReference type="Google" id="ProtNLM"/>
    </source>
</evidence>
<evidence type="ECO:0000256" key="7">
    <source>
        <dbReference type="ARBA" id="ARBA00023136"/>
    </source>
</evidence>
<dbReference type="GO" id="GO:0016020">
    <property type="term" value="C:membrane"/>
    <property type="evidence" value="ECO:0007669"/>
    <property type="project" value="UniProtKB-SubCell"/>
</dbReference>
<evidence type="ECO:0000256" key="6">
    <source>
        <dbReference type="ARBA" id="ARBA00022989"/>
    </source>
</evidence>
<evidence type="ECO:0000313" key="11">
    <source>
        <dbReference type="Proteomes" id="UP000015106"/>
    </source>
</evidence>
<dbReference type="Proteomes" id="UP000015106">
    <property type="component" value="Chromosome 2"/>
</dbReference>
<protein>
    <recommendedName>
        <fullName evidence="12">Leucine-rich repeat-containing N-terminal plant-type domain-containing protein</fullName>
    </recommendedName>
</protein>
<dbReference type="FunFam" id="3.80.10.10:FF:000129">
    <property type="entry name" value="Leucine-rich repeat receptor-like kinase"/>
    <property type="match status" value="1"/>
</dbReference>
<evidence type="ECO:0000256" key="1">
    <source>
        <dbReference type="ARBA" id="ARBA00004167"/>
    </source>
</evidence>
<dbReference type="Gramene" id="TuG1812G0200002249.01.T01">
    <property type="protein sequence ID" value="TuG1812G0200002249.01.T01.cds326158"/>
    <property type="gene ID" value="TuG1812G0200002249.01"/>
</dbReference>
<dbReference type="PANTHER" id="PTHR47986">
    <property type="entry name" value="OSJNBA0070M12.3 PROTEIN"/>
    <property type="match status" value="1"/>
</dbReference>
<dbReference type="EnsemblPlants" id="TuG1812G0200002249.01.T01">
    <property type="protein sequence ID" value="TuG1812G0200002249.01.T01.cds326158"/>
    <property type="gene ID" value="TuG1812G0200002249.01"/>
</dbReference>
<keyword evidence="5" id="KW-0677">Repeat</keyword>
<dbReference type="Gene3D" id="3.80.10.10">
    <property type="entry name" value="Ribonuclease Inhibitor"/>
    <property type="match status" value="1"/>
</dbReference>
<dbReference type="SUPFAM" id="SSF52058">
    <property type="entry name" value="L domain-like"/>
    <property type="match status" value="1"/>
</dbReference>
<keyword evidence="3" id="KW-0812">Transmembrane</keyword>
<evidence type="ECO:0000256" key="8">
    <source>
        <dbReference type="ARBA" id="ARBA00023170"/>
    </source>
</evidence>
<evidence type="ECO:0000256" key="5">
    <source>
        <dbReference type="ARBA" id="ARBA00022737"/>
    </source>
</evidence>
<evidence type="ECO:0000313" key="10">
    <source>
        <dbReference type="EnsemblPlants" id="TuG1812G0200002249.01.T01.cds326158"/>
    </source>
</evidence>
<evidence type="ECO:0000256" key="4">
    <source>
        <dbReference type="ARBA" id="ARBA00022729"/>
    </source>
</evidence>
<keyword evidence="7" id="KW-0472">Membrane</keyword>
<evidence type="ECO:0000256" key="9">
    <source>
        <dbReference type="ARBA" id="ARBA00023180"/>
    </source>
</evidence>
<dbReference type="PANTHER" id="PTHR47986:SF32">
    <property type="entry name" value="LEUCINE-RICH REPEAT-CONTAINING N-TERMINAL PLANT-TYPE DOMAIN-CONTAINING PROTEIN"/>
    <property type="match status" value="1"/>
</dbReference>